<reference evidence="2 3" key="2">
    <citation type="journal article" date="2022" name="Mar. Drugs">
        <title>Bioassay-Guided Fractionation Leads to the Detection of Cholic Acid Generated by the Rare Thalassomonas sp.</title>
        <authorList>
            <person name="Pheiffer F."/>
            <person name="Schneider Y.K."/>
            <person name="Hansen E.H."/>
            <person name="Andersen J.H."/>
            <person name="Isaksson J."/>
            <person name="Busche T."/>
            <person name="R C."/>
            <person name="Kalinowski J."/>
            <person name="Zyl L.V."/>
            <person name="Trindade M."/>
        </authorList>
    </citation>
    <scope>NUCLEOTIDE SEQUENCE [LARGE SCALE GENOMIC DNA]</scope>
    <source>
        <strain evidence="2 3">A5K-106</strain>
    </source>
</reference>
<evidence type="ECO:0000259" key="1">
    <source>
        <dbReference type="SMART" id="SM00849"/>
    </source>
</evidence>
<keyword evidence="3" id="KW-1185">Reference proteome</keyword>
<reference evidence="2 3" key="1">
    <citation type="journal article" date="2015" name="Genome Announc.">
        <title>Draft Genome Sequences of Marine Isolates of Thalassomonas viridans and Thalassomonas actiniarum.</title>
        <authorList>
            <person name="Olonade I."/>
            <person name="van Zyl L.J."/>
            <person name="Trindade M."/>
        </authorList>
    </citation>
    <scope>NUCLEOTIDE SEQUENCE [LARGE SCALE GENOMIC DNA]</scope>
    <source>
        <strain evidence="2 3">A5K-106</strain>
    </source>
</reference>
<accession>A0AAE9YQA8</accession>
<dbReference type="Proteomes" id="UP000032568">
    <property type="component" value="Chromosome"/>
</dbReference>
<feature type="domain" description="Metallo-beta-lactamase" evidence="1">
    <location>
        <begin position="42"/>
        <end position="210"/>
    </location>
</feature>
<protein>
    <submittedName>
        <fullName evidence="2">MBL fold metallo-hydrolase</fullName>
    </submittedName>
</protein>
<dbReference type="PANTHER" id="PTHR42951">
    <property type="entry name" value="METALLO-BETA-LACTAMASE DOMAIN-CONTAINING"/>
    <property type="match status" value="1"/>
</dbReference>
<dbReference type="RefSeq" id="WP_053043221.1">
    <property type="nucleotide sequence ID" value="NZ_CP059735.1"/>
</dbReference>
<dbReference type="InterPro" id="IPR001279">
    <property type="entry name" value="Metallo-B-lactamas"/>
</dbReference>
<dbReference type="SUPFAM" id="SSF56281">
    <property type="entry name" value="Metallo-hydrolase/oxidoreductase"/>
    <property type="match status" value="1"/>
</dbReference>
<dbReference type="EMBL" id="CP059735">
    <property type="protein sequence ID" value="WDD98866.1"/>
    <property type="molecule type" value="Genomic_DNA"/>
</dbReference>
<dbReference type="Gene3D" id="3.60.15.10">
    <property type="entry name" value="Ribonuclease Z/Hydroxyacylglutathione hydrolase-like"/>
    <property type="match status" value="1"/>
</dbReference>
<gene>
    <name evidence="2" type="ORF">SG35_027175</name>
</gene>
<dbReference type="InterPro" id="IPR036866">
    <property type="entry name" value="RibonucZ/Hydroxyglut_hydro"/>
</dbReference>
<dbReference type="InterPro" id="IPR050855">
    <property type="entry name" value="NDM-1-like"/>
</dbReference>
<name>A0AAE9YQA8_9GAMM</name>
<dbReference type="KEGG" id="tact:SG35_027175"/>
<evidence type="ECO:0000313" key="3">
    <source>
        <dbReference type="Proteomes" id="UP000032568"/>
    </source>
</evidence>
<organism evidence="2 3">
    <name type="scientific">Thalassomonas actiniarum</name>
    <dbReference type="NCBI Taxonomy" id="485447"/>
    <lineage>
        <taxon>Bacteria</taxon>
        <taxon>Pseudomonadati</taxon>
        <taxon>Pseudomonadota</taxon>
        <taxon>Gammaproteobacteria</taxon>
        <taxon>Alteromonadales</taxon>
        <taxon>Colwelliaceae</taxon>
        <taxon>Thalassomonas</taxon>
    </lineage>
</organism>
<dbReference type="Pfam" id="PF00753">
    <property type="entry name" value="Lactamase_B"/>
    <property type="match status" value="1"/>
</dbReference>
<evidence type="ECO:0000313" key="2">
    <source>
        <dbReference type="EMBL" id="WDD98866.1"/>
    </source>
</evidence>
<proteinExistence type="predicted"/>
<dbReference type="AlphaFoldDB" id="A0AAE9YQA8"/>
<sequence>MKHITHIVLIIFTLSFGAQLSAQEAGIQKLSDNVYSLFLYHYQSIVVIGDKGVLITDPANTGRAALLKSEITKLTNLPVTKIVLSHEHYDHVGGTEVFPNAEIYAHNATKPVFRLDVTGQAPKEVHHYVGDKTTLVLGKTKVNLLHYGAADGVGMLAVHLPKESVVYSADLYEAGSITQGAFIADSNHLGIRKLLNALVAYKPKYAITTHSADISPKHLELAADFYNDLFDAVEPILQAAMKESFAATMAVVNTLPKQVKLPKYKDLGNYNDLAAHVERMVYSIFHGG</sequence>
<dbReference type="SMART" id="SM00849">
    <property type="entry name" value="Lactamase_B"/>
    <property type="match status" value="1"/>
</dbReference>